<evidence type="ECO:0000256" key="2">
    <source>
        <dbReference type="ARBA" id="ARBA00022475"/>
    </source>
</evidence>
<evidence type="ECO:0000256" key="6">
    <source>
        <dbReference type="SAM" id="Phobius"/>
    </source>
</evidence>
<dbReference type="Proteomes" id="UP001589810">
    <property type="component" value="Unassembled WGS sequence"/>
</dbReference>
<feature type="transmembrane region" description="Helical" evidence="6">
    <location>
        <begin position="56"/>
        <end position="76"/>
    </location>
</feature>
<dbReference type="EMBL" id="JBHLUD010000017">
    <property type="protein sequence ID" value="MFC0548598.1"/>
    <property type="molecule type" value="Genomic_DNA"/>
</dbReference>
<keyword evidence="2" id="KW-1003">Cell membrane</keyword>
<name>A0ABV6N7L8_9PSEU</name>
<evidence type="ECO:0000256" key="4">
    <source>
        <dbReference type="ARBA" id="ARBA00022989"/>
    </source>
</evidence>
<dbReference type="RefSeq" id="WP_273940763.1">
    <property type="nucleotide sequence ID" value="NZ_CP097263.1"/>
</dbReference>
<evidence type="ECO:0000256" key="3">
    <source>
        <dbReference type="ARBA" id="ARBA00022692"/>
    </source>
</evidence>
<evidence type="ECO:0000256" key="5">
    <source>
        <dbReference type="ARBA" id="ARBA00023136"/>
    </source>
</evidence>
<organism evidence="7 8">
    <name type="scientific">Kutzneria chonburiensis</name>
    <dbReference type="NCBI Taxonomy" id="1483604"/>
    <lineage>
        <taxon>Bacteria</taxon>
        <taxon>Bacillati</taxon>
        <taxon>Actinomycetota</taxon>
        <taxon>Actinomycetes</taxon>
        <taxon>Pseudonocardiales</taxon>
        <taxon>Pseudonocardiaceae</taxon>
        <taxon>Kutzneria</taxon>
    </lineage>
</organism>
<protein>
    <submittedName>
        <fullName evidence="7">Monovalent cation/H+ antiporter complex subunit F</fullName>
    </submittedName>
</protein>
<feature type="transmembrane region" description="Helical" evidence="6">
    <location>
        <begin position="32"/>
        <end position="50"/>
    </location>
</feature>
<comment type="subcellular location">
    <subcellularLocation>
        <location evidence="1">Cell membrane</location>
        <topology evidence="1">Multi-pass membrane protein</topology>
    </subcellularLocation>
</comment>
<reference evidence="7 8" key="1">
    <citation type="submission" date="2024-09" db="EMBL/GenBank/DDBJ databases">
        <authorList>
            <person name="Sun Q."/>
            <person name="Mori K."/>
        </authorList>
    </citation>
    <scope>NUCLEOTIDE SEQUENCE [LARGE SCALE GENOMIC DNA]</scope>
    <source>
        <strain evidence="7 8">TBRC 1432</strain>
    </source>
</reference>
<gene>
    <name evidence="7" type="ORF">ACFFH7_44325</name>
</gene>
<evidence type="ECO:0000313" key="8">
    <source>
        <dbReference type="Proteomes" id="UP001589810"/>
    </source>
</evidence>
<comment type="caution">
    <text evidence="7">The sequence shown here is derived from an EMBL/GenBank/DDBJ whole genome shotgun (WGS) entry which is preliminary data.</text>
</comment>
<keyword evidence="5 6" id="KW-0472">Membrane</keyword>
<evidence type="ECO:0000313" key="7">
    <source>
        <dbReference type="EMBL" id="MFC0548598.1"/>
    </source>
</evidence>
<proteinExistence type="predicted"/>
<evidence type="ECO:0000256" key="1">
    <source>
        <dbReference type="ARBA" id="ARBA00004651"/>
    </source>
</evidence>
<dbReference type="Pfam" id="PF04066">
    <property type="entry name" value="MrpF_PhaF"/>
    <property type="match status" value="1"/>
</dbReference>
<dbReference type="InterPro" id="IPR007208">
    <property type="entry name" value="MrpF/PhaF-like"/>
</dbReference>
<keyword evidence="8" id="KW-1185">Reference proteome</keyword>
<accession>A0ABV6N7L8</accession>
<keyword evidence="4 6" id="KW-1133">Transmembrane helix</keyword>
<feature type="transmembrane region" description="Helical" evidence="6">
    <location>
        <begin position="6"/>
        <end position="25"/>
    </location>
</feature>
<keyword evidence="3 6" id="KW-0812">Transmembrane</keyword>
<sequence>MSGWEIATLALLLGGMVPALVLVARGGPVDRLVGLALASSVGTLTLLVMIQGDGQSSYLIVPLVLVLLGFAGTLVYTRLLGPKP</sequence>